<feature type="region of interest" description="Disordered" evidence="1">
    <location>
        <begin position="566"/>
        <end position="629"/>
    </location>
</feature>
<dbReference type="Gene3D" id="2.40.50.140">
    <property type="entry name" value="Nucleic acid-binding proteins"/>
    <property type="match status" value="1"/>
</dbReference>
<evidence type="ECO:0000313" key="4">
    <source>
        <dbReference type="Proteomes" id="UP001447188"/>
    </source>
</evidence>
<feature type="region of interest" description="Disordered" evidence="1">
    <location>
        <begin position="64"/>
        <end position="392"/>
    </location>
</feature>
<dbReference type="InterPro" id="IPR001900">
    <property type="entry name" value="RNase_II/R"/>
</dbReference>
<evidence type="ECO:0000256" key="1">
    <source>
        <dbReference type="SAM" id="MobiDB-lite"/>
    </source>
</evidence>
<feature type="compositionally biased region" description="Gly residues" evidence="1">
    <location>
        <begin position="171"/>
        <end position="181"/>
    </location>
</feature>
<feature type="compositionally biased region" description="Low complexity" evidence="1">
    <location>
        <begin position="311"/>
        <end position="328"/>
    </location>
</feature>
<proteinExistence type="predicted"/>
<dbReference type="Pfam" id="PF00773">
    <property type="entry name" value="RNB"/>
    <property type="match status" value="1"/>
</dbReference>
<feature type="compositionally biased region" description="Polar residues" evidence="1">
    <location>
        <begin position="339"/>
        <end position="354"/>
    </location>
</feature>
<feature type="compositionally biased region" description="Low complexity" evidence="1">
    <location>
        <begin position="138"/>
        <end position="152"/>
    </location>
</feature>
<feature type="compositionally biased region" description="Basic residues" evidence="1">
    <location>
        <begin position="610"/>
        <end position="622"/>
    </location>
</feature>
<dbReference type="InterPro" id="IPR041093">
    <property type="entry name" value="Dis3l2-like_C"/>
</dbReference>
<evidence type="ECO:0000259" key="2">
    <source>
        <dbReference type="SMART" id="SM00955"/>
    </source>
</evidence>
<dbReference type="Gene3D" id="2.40.50.690">
    <property type="match status" value="1"/>
</dbReference>
<dbReference type="EMBL" id="JBBBZM010000079">
    <property type="protein sequence ID" value="KAL0635010.1"/>
    <property type="molecule type" value="Genomic_DNA"/>
</dbReference>
<feature type="compositionally biased region" description="Low complexity" evidence="1">
    <location>
        <begin position="360"/>
        <end position="372"/>
    </location>
</feature>
<gene>
    <name evidence="3" type="primary">SSD1</name>
    <name evidence="3" type="ORF">Q9L58_006039</name>
</gene>
<dbReference type="InterPro" id="IPR050180">
    <property type="entry name" value="RNR_Ribonuclease"/>
</dbReference>
<dbReference type="SUPFAM" id="SSF50249">
    <property type="entry name" value="Nucleic acid-binding proteins"/>
    <property type="match status" value="2"/>
</dbReference>
<feature type="compositionally biased region" description="Polar residues" evidence="1">
    <location>
        <begin position="586"/>
        <end position="597"/>
    </location>
</feature>
<feature type="compositionally biased region" description="Polar residues" evidence="1">
    <location>
        <begin position="373"/>
        <end position="391"/>
    </location>
</feature>
<feature type="compositionally biased region" description="Acidic residues" evidence="1">
    <location>
        <begin position="1321"/>
        <end position="1331"/>
    </location>
</feature>
<feature type="region of interest" description="Disordered" evidence="1">
    <location>
        <begin position="674"/>
        <end position="710"/>
    </location>
</feature>
<accession>A0ABR3GGH5</accession>
<organism evidence="3 4">
    <name type="scientific">Discina gigas</name>
    <dbReference type="NCBI Taxonomy" id="1032678"/>
    <lineage>
        <taxon>Eukaryota</taxon>
        <taxon>Fungi</taxon>
        <taxon>Dikarya</taxon>
        <taxon>Ascomycota</taxon>
        <taxon>Pezizomycotina</taxon>
        <taxon>Pezizomycetes</taxon>
        <taxon>Pezizales</taxon>
        <taxon>Discinaceae</taxon>
        <taxon>Discina</taxon>
    </lineage>
</organism>
<protein>
    <submittedName>
        <fullName evidence="3">Translational repressor</fullName>
    </submittedName>
</protein>
<dbReference type="InterPro" id="IPR041505">
    <property type="entry name" value="Dis3_CSD2"/>
</dbReference>
<dbReference type="PANTHER" id="PTHR23355">
    <property type="entry name" value="RIBONUCLEASE"/>
    <property type="match status" value="1"/>
</dbReference>
<feature type="compositionally biased region" description="Polar residues" evidence="1">
    <location>
        <begin position="216"/>
        <end position="237"/>
    </location>
</feature>
<comment type="caution">
    <text evidence="3">The sequence shown here is derived from an EMBL/GenBank/DDBJ whole genome shotgun (WGS) entry which is preliminary data.</text>
</comment>
<feature type="compositionally biased region" description="Low complexity" evidence="1">
    <location>
        <begin position="88"/>
        <end position="103"/>
    </location>
</feature>
<feature type="compositionally biased region" description="Polar residues" evidence="1">
    <location>
        <begin position="1332"/>
        <end position="1366"/>
    </location>
</feature>
<dbReference type="Pfam" id="PF17849">
    <property type="entry name" value="OB_Dis3"/>
    <property type="match status" value="1"/>
</dbReference>
<sequence>MEQQHQQNPTGPGGRRLHIAHRRSPSELTPLMMEQLALQQQIEMLQAQQQQMISAHQQYANMGLLPPGQTHLPPGAFNPMQHQLPNISPQQQQGGFQFSQHPQSTAPQGAPTQPSAHRRNQSAMPGMGPAGGPPPAPSSGTSGSTFGEFSMSHSGSTGGGNSATPQRRPSGGPGQSGAGGGHQRRHSLALPEAKKAAELAQARRQQGGFQFPPPGATTTTSANGSIPAGVNNSSNTAAPVGDSPAPTGNASTTQPPVATNTATGQGATLAPPRGGRGGHGRSQSLVIGRSPVGGSRIGGFQFPPPMATSDAGAGAAAVNQGQGANQQQQGGGNVERRGSNSGFQGHNRQGSRNYEGNWRNQNQNQQQQQQQQGHQTNPSVDLHNLQNQNMGLNPGFQSGHRTRASIGTFQFPTQPGLMIPGPGGQSIFINPATGQPQLVNAGLLQQQQLTQLQMQQVAMNAQSLGLGNMGQVGNQNLSGNQQQQRKTLFTPYLPQANLPALLGNGQLVSGILRVNKKNRSDAYVSTQDGLLDADIFICGSKDRNRALEGDLVAVELLDVDEVWGQKREKEEKKKRKDISDTRGGPSANSSSNTNDAGANSEGAPEQVGGMKRRGSLRQRPTQKKNDDVEVEGQSLLLVEEEEVSDEQKPLFAGHIVAVIERVAGQMFSGTLGLLRPSSQATKEKQEAERAAREGHSGRPSQPERSQDKPKIVWFKPTDKRVPLIAIPTEQAPRDFVENHQAYSNRIFVACIKRWPITSLHPFGTLFEQLGEMGDMKVETDALLRDNNFGPDDFSDAVIRNVGFDNWAVETESEEIISARKDFREYKTFSINSKSTDAISHAFHTKRVSEGVWEIGVHISDVSYFVKPNSLVDREAKKRGTGVELINRSVPLLPAKLADDLVSLRVGQDRFTYSVVFHVNAEDGKIIAEETWVGKAIIKNDANFVYGDVDAIIYGAVDENSAAEYKEEIGVLHDITRKLRQQRYGADGVDIPALRLVSLLDDENIPVEDNIFHSRPAYELLEELFVSTNSVVAQKISVGLPEKALLRRHSRPNQRRLENFGERMNRLDHKIDISSSAALQTSLFRLEDDVVRKGMETVLIKGMQRAKYFVSGKLPAEVHAHYMYSLPLYTHFTSPIRRYTDIVVQRQLEAVLSGGTIEFTEDIESLAKTAEQCNVKKDSAKNAQEQSIHIELCRAVDKRRQEQGGELICEAIVINVYESAFDVLIPEYGFEKRVHCDQLPLKKAEFDKTNRVLELYWEKGVQSNVYIPEDERPKGGAALRAANAVAAATAAAAAAKAVQEAEERQRKTMEISSLPADGQDALFDDSDDEISDTPEQSTLAPPQVSTRPTQSMPGSPTKNSPTSTQTPHRTRSDPKMSVTPLGSDRTEGGGVSNKDKYLHMFALREEKSDYIQEVRELTRVPVYLKTELSKSPPCLTIRSLNPYAL</sequence>
<feature type="region of interest" description="Disordered" evidence="1">
    <location>
        <begin position="1300"/>
        <end position="1391"/>
    </location>
</feature>
<feature type="domain" description="RNB" evidence="2">
    <location>
        <begin position="819"/>
        <end position="1153"/>
    </location>
</feature>
<dbReference type="Proteomes" id="UP001447188">
    <property type="component" value="Unassembled WGS sequence"/>
</dbReference>
<keyword evidence="4" id="KW-1185">Reference proteome</keyword>
<reference evidence="3 4" key="1">
    <citation type="submission" date="2024-02" db="EMBL/GenBank/DDBJ databases">
        <title>Discinaceae phylogenomics.</title>
        <authorList>
            <person name="Dirks A.C."/>
            <person name="James T.Y."/>
        </authorList>
    </citation>
    <scope>NUCLEOTIDE SEQUENCE [LARGE SCALE GENOMIC DNA]</scope>
    <source>
        <strain evidence="3 4">ACD0624</strain>
    </source>
</reference>
<feature type="compositionally biased region" description="Polar residues" evidence="1">
    <location>
        <begin position="104"/>
        <end position="115"/>
    </location>
</feature>
<dbReference type="PANTHER" id="PTHR23355:SF9">
    <property type="entry name" value="DIS3-LIKE EXONUCLEASE 2"/>
    <property type="match status" value="1"/>
</dbReference>
<dbReference type="Pfam" id="PF17877">
    <property type="entry name" value="Dis3l2_C_term"/>
    <property type="match status" value="1"/>
</dbReference>
<feature type="compositionally biased region" description="Polar residues" evidence="1">
    <location>
        <begin position="246"/>
        <end position="266"/>
    </location>
</feature>
<dbReference type="InterPro" id="IPR012340">
    <property type="entry name" value="NA-bd_OB-fold"/>
</dbReference>
<name>A0ABR3GGH5_9PEZI</name>
<evidence type="ECO:0000313" key="3">
    <source>
        <dbReference type="EMBL" id="KAL0635010.1"/>
    </source>
</evidence>
<dbReference type="SMART" id="SM00955">
    <property type="entry name" value="RNB"/>
    <property type="match status" value="1"/>
</dbReference>
<feature type="compositionally biased region" description="Basic and acidic residues" evidence="1">
    <location>
        <begin position="681"/>
        <end position="696"/>
    </location>
</feature>
<dbReference type="Gene3D" id="2.40.50.700">
    <property type="match status" value="1"/>
</dbReference>